<dbReference type="Pfam" id="PF03106">
    <property type="entry name" value="WRKY"/>
    <property type="match status" value="1"/>
</dbReference>
<dbReference type="InterPro" id="IPR003657">
    <property type="entry name" value="WRKY_dom"/>
</dbReference>
<evidence type="ECO:0000256" key="2">
    <source>
        <dbReference type="ARBA" id="ARBA00023015"/>
    </source>
</evidence>
<dbReference type="GO" id="GO:0043565">
    <property type="term" value="F:sequence-specific DNA binding"/>
    <property type="evidence" value="ECO:0007669"/>
    <property type="project" value="InterPro"/>
</dbReference>
<evidence type="ECO:0000256" key="3">
    <source>
        <dbReference type="ARBA" id="ARBA00023125"/>
    </source>
</evidence>
<name>A0A4S8IR60_MUSBA</name>
<protein>
    <recommendedName>
        <fullName evidence="7">WRKY domain-containing protein</fullName>
    </recommendedName>
</protein>
<evidence type="ECO:0000256" key="4">
    <source>
        <dbReference type="ARBA" id="ARBA00023163"/>
    </source>
</evidence>
<dbReference type="STRING" id="52838.A0A4S8IR60"/>
<dbReference type="SUPFAM" id="SSF118290">
    <property type="entry name" value="WRKY DNA-binding domain"/>
    <property type="match status" value="1"/>
</dbReference>
<evidence type="ECO:0000313" key="9">
    <source>
        <dbReference type="Proteomes" id="UP000317650"/>
    </source>
</evidence>
<dbReference type="GO" id="GO:0005634">
    <property type="term" value="C:nucleus"/>
    <property type="evidence" value="ECO:0007669"/>
    <property type="project" value="UniProtKB-SubCell"/>
</dbReference>
<gene>
    <name evidence="8" type="ORF">C4D60_Mb06t27950</name>
</gene>
<evidence type="ECO:0000259" key="7">
    <source>
        <dbReference type="PROSITE" id="PS50811"/>
    </source>
</evidence>
<feature type="compositionally biased region" description="Acidic residues" evidence="6">
    <location>
        <begin position="127"/>
        <end position="141"/>
    </location>
</feature>
<evidence type="ECO:0000256" key="1">
    <source>
        <dbReference type="ARBA" id="ARBA00004123"/>
    </source>
</evidence>
<reference evidence="8 9" key="1">
    <citation type="journal article" date="2019" name="Nat. Plants">
        <title>Genome sequencing of Musa balbisiana reveals subgenome evolution and function divergence in polyploid bananas.</title>
        <authorList>
            <person name="Yao X."/>
        </authorList>
    </citation>
    <scope>NUCLEOTIDE SEQUENCE [LARGE SCALE GENOMIC DNA]</scope>
    <source>
        <strain evidence="9">cv. DH-PKW</strain>
        <tissue evidence="8">Leaves</tissue>
    </source>
</reference>
<dbReference type="PANTHER" id="PTHR31221:SF371">
    <property type="entry name" value="WRKY DOMAIN-CONTAINING PROTEIN"/>
    <property type="match status" value="1"/>
</dbReference>
<feature type="compositionally biased region" description="Polar residues" evidence="6">
    <location>
        <begin position="96"/>
        <end position="108"/>
    </location>
</feature>
<keyword evidence="4" id="KW-0804">Transcription</keyword>
<evidence type="ECO:0000256" key="6">
    <source>
        <dbReference type="SAM" id="MobiDB-lite"/>
    </source>
</evidence>
<comment type="subcellular location">
    <subcellularLocation>
        <location evidence="1">Nucleus</location>
    </subcellularLocation>
</comment>
<dbReference type="EMBL" id="PYDT01000009">
    <property type="protein sequence ID" value="THU51147.1"/>
    <property type="molecule type" value="Genomic_DNA"/>
</dbReference>
<dbReference type="FunFam" id="2.20.25.80:FF:000003">
    <property type="entry name" value="WRKY transcription factor 57"/>
    <property type="match status" value="1"/>
</dbReference>
<keyword evidence="9" id="KW-1185">Reference proteome</keyword>
<dbReference type="Proteomes" id="UP000317650">
    <property type="component" value="Chromosome 6"/>
</dbReference>
<dbReference type="PROSITE" id="PS50811">
    <property type="entry name" value="WRKY"/>
    <property type="match status" value="1"/>
</dbReference>
<evidence type="ECO:0000256" key="5">
    <source>
        <dbReference type="ARBA" id="ARBA00023242"/>
    </source>
</evidence>
<dbReference type="InterPro" id="IPR044810">
    <property type="entry name" value="WRKY_plant"/>
</dbReference>
<dbReference type="SMART" id="SM00774">
    <property type="entry name" value="WRKY"/>
    <property type="match status" value="1"/>
</dbReference>
<proteinExistence type="predicted"/>
<comment type="caution">
    <text evidence="8">The sequence shown here is derived from an EMBL/GenBank/DDBJ whole genome shotgun (WGS) entry which is preliminary data.</text>
</comment>
<sequence>MSGESTERYLHGHYDDLFSIFPQKPGGGRADGLQGFDHQMASHVLSPSDRLHGSPMDYLLLARGFDASSSQPDDLVVGSRRSKTAPAGGSDGKTLVTRNFSTSSSSTELVGEEDSGPCQTDQRKQEEEEEEKQAEGVEEGPDEFKKANNPRRKKGEKREREPRFAFMTRSEVDHLEDGYRWRKYGQKAVKNSAYPRSYYRCTAQSCDVKKRVERSQQDPRVVITTYEGHHTHHSPVNVWGSTHLSSPSPAMPTNLRHDLLLQQAFPAGYTNPNMHLARPPTPDYGLLQDIVTSFAHSSQR</sequence>
<accession>A0A4S8IR60</accession>
<dbReference type="PANTHER" id="PTHR31221">
    <property type="entry name" value="WRKY TRANSCRIPTION FACTOR PROTEIN 1-RELATED"/>
    <property type="match status" value="1"/>
</dbReference>
<feature type="domain" description="WRKY" evidence="7">
    <location>
        <begin position="170"/>
        <end position="235"/>
    </location>
</feature>
<keyword evidence="2" id="KW-0805">Transcription regulation</keyword>
<dbReference type="InterPro" id="IPR036576">
    <property type="entry name" value="WRKY_dom_sf"/>
</dbReference>
<organism evidence="8 9">
    <name type="scientific">Musa balbisiana</name>
    <name type="common">Banana</name>
    <dbReference type="NCBI Taxonomy" id="52838"/>
    <lineage>
        <taxon>Eukaryota</taxon>
        <taxon>Viridiplantae</taxon>
        <taxon>Streptophyta</taxon>
        <taxon>Embryophyta</taxon>
        <taxon>Tracheophyta</taxon>
        <taxon>Spermatophyta</taxon>
        <taxon>Magnoliopsida</taxon>
        <taxon>Liliopsida</taxon>
        <taxon>Zingiberales</taxon>
        <taxon>Musaceae</taxon>
        <taxon>Musa</taxon>
    </lineage>
</organism>
<feature type="region of interest" description="Disordered" evidence="6">
    <location>
        <begin position="68"/>
        <end position="162"/>
    </location>
</feature>
<keyword evidence="5" id="KW-0539">Nucleus</keyword>
<dbReference type="Gene3D" id="2.20.25.80">
    <property type="entry name" value="WRKY domain"/>
    <property type="match status" value="1"/>
</dbReference>
<dbReference type="GO" id="GO:0003700">
    <property type="term" value="F:DNA-binding transcription factor activity"/>
    <property type="evidence" value="ECO:0007669"/>
    <property type="project" value="InterPro"/>
</dbReference>
<dbReference type="AlphaFoldDB" id="A0A4S8IR60"/>
<evidence type="ECO:0000313" key="8">
    <source>
        <dbReference type="EMBL" id="THU51147.1"/>
    </source>
</evidence>
<keyword evidence="3" id="KW-0238">DNA-binding</keyword>